<name>A0AAU9MSU1_9ASTR</name>
<organism evidence="2 3">
    <name type="scientific">Lactuca virosa</name>
    <dbReference type="NCBI Taxonomy" id="75947"/>
    <lineage>
        <taxon>Eukaryota</taxon>
        <taxon>Viridiplantae</taxon>
        <taxon>Streptophyta</taxon>
        <taxon>Embryophyta</taxon>
        <taxon>Tracheophyta</taxon>
        <taxon>Spermatophyta</taxon>
        <taxon>Magnoliopsida</taxon>
        <taxon>eudicotyledons</taxon>
        <taxon>Gunneridae</taxon>
        <taxon>Pentapetalae</taxon>
        <taxon>asterids</taxon>
        <taxon>campanulids</taxon>
        <taxon>Asterales</taxon>
        <taxon>Asteraceae</taxon>
        <taxon>Cichorioideae</taxon>
        <taxon>Cichorieae</taxon>
        <taxon>Lactucinae</taxon>
        <taxon>Lactuca</taxon>
    </lineage>
</organism>
<evidence type="ECO:0000256" key="1">
    <source>
        <dbReference type="SAM" id="MobiDB-lite"/>
    </source>
</evidence>
<keyword evidence="3" id="KW-1185">Reference proteome</keyword>
<reference evidence="2 3" key="1">
    <citation type="submission" date="2022-01" db="EMBL/GenBank/DDBJ databases">
        <authorList>
            <person name="Xiong W."/>
            <person name="Schranz E."/>
        </authorList>
    </citation>
    <scope>NUCLEOTIDE SEQUENCE [LARGE SCALE GENOMIC DNA]</scope>
</reference>
<protein>
    <submittedName>
        <fullName evidence="2">Uncharacterized protein</fullName>
    </submittedName>
</protein>
<evidence type="ECO:0000313" key="3">
    <source>
        <dbReference type="Proteomes" id="UP001157418"/>
    </source>
</evidence>
<feature type="compositionally biased region" description="Low complexity" evidence="1">
    <location>
        <begin position="110"/>
        <end position="121"/>
    </location>
</feature>
<dbReference type="AlphaFoldDB" id="A0AAU9MSU1"/>
<dbReference type="EMBL" id="CAKMRJ010002223">
    <property type="protein sequence ID" value="CAH1428561.1"/>
    <property type="molecule type" value="Genomic_DNA"/>
</dbReference>
<dbReference type="Proteomes" id="UP001157418">
    <property type="component" value="Unassembled WGS sequence"/>
</dbReference>
<evidence type="ECO:0000313" key="2">
    <source>
        <dbReference type="EMBL" id="CAH1428561.1"/>
    </source>
</evidence>
<comment type="caution">
    <text evidence="2">The sequence shown here is derived from an EMBL/GenBank/DDBJ whole genome shotgun (WGS) entry which is preliminary data.</text>
</comment>
<gene>
    <name evidence="2" type="ORF">LVIROSA_LOCUS15483</name>
</gene>
<feature type="region of interest" description="Disordered" evidence="1">
    <location>
        <begin position="88"/>
        <end position="151"/>
    </location>
</feature>
<sequence length="179" mass="20055">MVAHTEIEESPIPELTKEQYQMFVKHFSSSKVADETIRSANIAEAQHQELDWCGSQLEVGEPTKILNDSCEHIHTDEPELNLNQEREVDIDSATQDQHASDYGSPNAADPSMSTSPISSSPAVVTNQNLSKGLEQHESTTRNMSPVIENLQNEIETPARFTRTRVQPKKFKDFLVNLPP</sequence>
<proteinExistence type="predicted"/>
<accession>A0AAU9MSU1</accession>